<proteinExistence type="predicted"/>
<dbReference type="Proteomes" id="UP001208570">
    <property type="component" value="Unassembled WGS sequence"/>
</dbReference>
<feature type="region of interest" description="Disordered" evidence="1">
    <location>
        <begin position="76"/>
        <end position="102"/>
    </location>
</feature>
<protein>
    <submittedName>
        <fullName evidence="2">Uncharacterized protein</fullName>
    </submittedName>
</protein>
<feature type="compositionally biased region" description="Basic and acidic residues" evidence="1">
    <location>
        <begin position="76"/>
        <end position="85"/>
    </location>
</feature>
<evidence type="ECO:0000313" key="2">
    <source>
        <dbReference type="EMBL" id="KAK2166325.1"/>
    </source>
</evidence>
<evidence type="ECO:0000313" key="3">
    <source>
        <dbReference type="Proteomes" id="UP001208570"/>
    </source>
</evidence>
<comment type="caution">
    <text evidence="2">The sequence shown here is derived from an EMBL/GenBank/DDBJ whole genome shotgun (WGS) entry which is preliminary data.</text>
</comment>
<name>A0AAD9K8E8_9ANNE</name>
<accession>A0AAD9K8E8</accession>
<keyword evidence="3" id="KW-1185">Reference proteome</keyword>
<dbReference type="AlphaFoldDB" id="A0AAD9K8E8"/>
<sequence>MNNKYTNKQKPNRRSVLQVVVGYNAIKTINKQNDILTAAHAHIKTINKQKRILTAGHIHASTYTHMFYTDRRRELAMDTRHESDRSQLQARDPSGRLHQHQY</sequence>
<organism evidence="2 3">
    <name type="scientific">Paralvinella palmiformis</name>
    <dbReference type="NCBI Taxonomy" id="53620"/>
    <lineage>
        <taxon>Eukaryota</taxon>
        <taxon>Metazoa</taxon>
        <taxon>Spiralia</taxon>
        <taxon>Lophotrochozoa</taxon>
        <taxon>Annelida</taxon>
        <taxon>Polychaeta</taxon>
        <taxon>Sedentaria</taxon>
        <taxon>Canalipalpata</taxon>
        <taxon>Terebellida</taxon>
        <taxon>Terebelliformia</taxon>
        <taxon>Alvinellidae</taxon>
        <taxon>Paralvinella</taxon>
    </lineage>
</organism>
<reference evidence="2" key="1">
    <citation type="journal article" date="2023" name="Mol. Biol. Evol.">
        <title>Third-Generation Sequencing Reveals the Adaptive Role of the Epigenome in Three Deep-Sea Polychaetes.</title>
        <authorList>
            <person name="Perez M."/>
            <person name="Aroh O."/>
            <person name="Sun Y."/>
            <person name="Lan Y."/>
            <person name="Juniper S.K."/>
            <person name="Young C.R."/>
            <person name="Angers B."/>
            <person name="Qian P.Y."/>
        </authorList>
    </citation>
    <scope>NUCLEOTIDE SEQUENCE</scope>
    <source>
        <strain evidence="2">P08H-3</strain>
    </source>
</reference>
<dbReference type="EMBL" id="JAODUP010000040">
    <property type="protein sequence ID" value="KAK2166325.1"/>
    <property type="molecule type" value="Genomic_DNA"/>
</dbReference>
<evidence type="ECO:0000256" key="1">
    <source>
        <dbReference type="SAM" id="MobiDB-lite"/>
    </source>
</evidence>
<gene>
    <name evidence="2" type="ORF">LSH36_40g18026</name>
</gene>